<evidence type="ECO:0000256" key="9">
    <source>
        <dbReference type="SAM" id="Phobius"/>
    </source>
</evidence>
<dbReference type="GO" id="GO:0015421">
    <property type="term" value="F:ABC-type oligopeptide transporter activity"/>
    <property type="evidence" value="ECO:0007669"/>
    <property type="project" value="TreeGrafter"/>
</dbReference>
<evidence type="ECO:0000256" key="1">
    <source>
        <dbReference type="ARBA" id="ARBA00004651"/>
    </source>
</evidence>
<dbReference type="PANTHER" id="PTHR43394">
    <property type="entry name" value="ATP-DEPENDENT PERMEASE MDL1, MITOCHONDRIAL"/>
    <property type="match status" value="1"/>
</dbReference>
<dbReference type="GO" id="GO:0016887">
    <property type="term" value="F:ATP hydrolysis activity"/>
    <property type="evidence" value="ECO:0007669"/>
    <property type="project" value="InterPro"/>
</dbReference>
<dbReference type="FunFam" id="3.40.50.300:FF:000287">
    <property type="entry name" value="Multidrug ABC transporter ATP-binding protein"/>
    <property type="match status" value="1"/>
</dbReference>
<evidence type="ECO:0000256" key="2">
    <source>
        <dbReference type="ARBA" id="ARBA00022448"/>
    </source>
</evidence>
<feature type="transmembrane region" description="Helical" evidence="9">
    <location>
        <begin position="34"/>
        <end position="56"/>
    </location>
</feature>
<evidence type="ECO:0000256" key="8">
    <source>
        <dbReference type="ARBA" id="ARBA00023136"/>
    </source>
</evidence>
<feature type="transmembrane region" description="Helical" evidence="9">
    <location>
        <begin position="161"/>
        <end position="178"/>
    </location>
</feature>
<dbReference type="SUPFAM" id="SSF90123">
    <property type="entry name" value="ABC transporter transmembrane region"/>
    <property type="match status" value="1"/>
</dbReference>
<evidence type="ECO:0000259" key="10">
    <source>
        <dbReference type="PROSITE" id="PS50893"/>
    </source>
</evidence>
<evidence type="ECO:0000256" key="6">
    <source>
        <dbReference type="ARBA" id="ARBA00022840"/>
    </source>
</evidence>
<evidence type="ECO:0000313" key="12">
    <source>
        <dbReference type="EMBL" id="AUO20231.1"/>
    </source>
</evidence>
<dbReference type="KEGG" id="mpec:B9O19_02089"/>
<evidence type="ECO:0000256" key="7">
    <source>
        <dbReference type="ARBA" id="ARBA00022989"/>
    </source>
</evidence>
<reference evidence="12 13" key="1">
    <citation type="submission" date="2017-04" db="EMBL/GenBank/DDBJ databases">
        <title>Monoglobus pectinilyticus 14 draft genome.</title>
        <authorList>
            <person name="Kim C."/>
            <person name="Rosendale D.I."/>
            <person name="Kelly W.J."/>
            <person name="Tannock G.W."/>
            <person name="Patchett M.L."/>
            <person name="Jordens J.Z."/>
        </authorList>
    </citation>
    <scope>NUCLEOTIDE SEQUENCE [LARGE SCALE GENOMIC DNA]</scope>
    <source>
        <strain evidence="12 13">14</strain>
    </source>
</reference>
<feature type="transmembrane region" description="Helical" evidence="9">
    <location>
        <begin position="76"/>
        <end position="100"/>
    </location>
</feature>
<dbReference type="CDD" id="cd03254">
    <property type="entry name" value="ABCC_Glucan_exporter_like"/>
    <property type="match status" value="1"/>
</dbReference>
<organism evidence="12 13">
    <name type="scientific">Monoglobus pectinilyticus</name>
    <dbReference type="NCBI Taxonomy" id="1981510"/>
    <lineage>
        <taxon>Bacteria</taxon>
        <taxon>Bacillati</taxon>
        <taxon>Bacillota</taxon>
        <taxon>Clostridia</taxon>
        <taxon>Monoglobales</taxon>
        <taxon>Monoglobaceae</taxon>
        <taxon>Monoglobus</taxon>
    </lineage>
</organism>
<dbReference type="PROSITE" id="PS50929">
    <property type="entry name" value="ABC_TM1F"/>
    <property type="match status" value="1"/>
</dbReference>
<name>A0A2K9P4T2_9FIRM</name>
<dbReference type="InterPro" id="IPR017871">
    <property type="entry name" value="ABC_transporter-like_CS"/>
</dbReference>
<keyword evidence="2" id="KW-0813">Transport</keyword>
<keyword evidence="4 9" id="KW-0812">Transmembrane</keyword>
<dbReference type="PROSITE" id="PS00211">
    <property type="entry name" value="ABC_TRANSPORTER_1"/>
    <property type="match status" value="1"/>
</dbReference>
<comment type="subcellular location">
    <subcellularLocation>
        <location evidence="1">Cell membrane</location>
        <topology evidence="1">Multi-pass membrane protein</topology>
    </subcellularLocation>
</comment>
<dbReference type="Proteomes" id="UP000235589">
    <property type="component" value="Chromosome"/>
</dbReference>
<dbReference type="InterPro" id="IPR003439">
    <property type="entry name" value="ABC_transporter-like_ATP-bd"/>
</dbReference>
<feature type="domain" description="ABC transporter" evidence="10">
    <location>
        <begin position="399"/>
        <end position="633"/>
    </location>
</feature>
<feature type="transmembrane region" description="Helical" evidence="9">
    <location>
        <begin position="275"/>
        <end position="291"/>
    </location>
</feature>
<dbReference type="AlphaFoldDB" id="A0A2K9P4T2"/>
<dbReference type="Pfam" id="PF00664">
    <property type="entry name" value="ABC_membrane"/>
    <property type="match status" value="1"/>
</dbReference>
<dbReference type="InterPro" id="IPR039421">
    <property type="entry name" value="Type_1_exporter"/>
</dbReference>
<sequence length="638" mass="71070">MPPMGKGKQGVIRKPKNTKKTAKRLFSYFKEYKFMLFIVVLAVIVSSGANVLGTYLLKPVINDYIVPFIGSQNPDLSGFIQVIVFMLVIYVIGALSSWVYNRIMVSVSCGVLYKVRNQMFEHMQRLPIKYFDTHSHGDVMSRYTNDTDSLRMMMSQSVPQLISSLLTVISVFIMMIILSPMLTLLVVGMLVIMLIVIKFIGKRSAHFFKRQQISLGAVNGYVEEMIEGQKVVKVFCYEDKSKQKFAGLNGSLEHAASNANTFANILMPIMGNLSYIHYALTAMIGAYLTIISGNSDAGFLALSIGSLAAFLQYTRSFSQPITQVSQQINSILNAMAGAERIFELLDENVEVDNGKTTVVRAEIDDNGNITEVNHRTGRWAWKQVHSNGQISYTEVCGAVEFENVTFSYDGKKTVLNDISLYAKPGQKIAFVGSTGAGKTTITNLINRFYDVPDGKIRFDKININKINKDDLRRALGIVLQDTHLFTGTVMDNIRYGNLEASDEDVIKAAKIANAHWFITHLPDGYNTMLTADGDNLSQGQRQLLAIARAAVADPPVLILDEATSSIDTRTESHIEKGMDALMKGRTVFVIAHRLSTVRNADAIMVLENGEIIERGNHQDLIEKKGRYYQLYTGAFELE</sequence>
<dbReference type="InterPro" id="IPR036640">
    <property type="entry name" value="ABC1_TM_sf"/>
</dbReference>
<gene>
    <name evidence="12" type="ORF">B9O19_02089</name>
</gene>
<proteinExistence type="predicted"/>
<dbReference type="GeneID" id="98063461"/>
<evidence type="ECO:0000256" key="5">
    <source>
        <dbReference type="ARBA" id="ARBA00022741"/>
    </source>
</evidence>
<evidence type="ECO:0000256" key="4">
    <source>
        <dbReference type="ARBA" id="ARBA00022692"/>
    </source>
</evidence>
<dbReference type="CDD" id="cd18547">
    <property type="entry name" value="ABC_6TM_Tm288_like"/>
    <property type="match status" value="1"/>
</dbReference>
<dbReference type="FunFam" id="1.20.1560.10:FF:000011">
    <property type="entry name" value="Multidrug ABC transporter ATP-binding protein"/>
    <property type="match status" value="1"/>
</dbReference>
<keyword evidence="7 9" id="KW-1133">Transmembrane helix</keyword>
<keyword evidence="13" id="KW-1185">Reference proteome</keyword>
<dbReference type="GO" id="GO:0005524">
    <property type="term" value="F:ATP binding"/>
    <property type="evidence" value="ECO:0007669"/>
    <property type="project" value="UniProtKB-KW"/>
</dbReference>
<dbReference type="PROSITE" id="PS50893">
    <property type="entry name" value="ABC_TRANSPORTER_2"/>
    <property type="match status" value="1"/>
</dbReference>
<dbReference type="RefSeq" id="WP_102366362.1">
    <property type="nucleotide sequence ID" value="NZ_CP020991.1"/>
</dbReference>
<protein>
    <submittedName>
        <fullName evidence="12">Putative ABC transporter ATP-binding protein</fullName>
    </submittedName>
</protein>
<evidence type="ECO:0000259" key="11">
    <source>
        <dbReference type="PROSITE" id="PS50929"/>
    </source>
</evidence>
<keyword evidence="5" id="KW-0547">Nucleotide-binding</keyword>
<dbReference type="SUPFAM" id="SSF52540">
    <property type="entry name" value="P-loop containing nucleoside triphosphate hydrolases"/>
    <property type="match status" value="1"/>
</dbReference>
<dbReference type="GO" id="GO:0005886">
    <property type="term" value="C:plasma membrane"/>
    <property type="evidence" value="ECO:0007669"/>
    <property type="project" value="UniProtKB-SubCell"/>
</dbReference>
<dbReference type="Gene3D" id="1.20.1560.10">
    <property type="entry name" value="ABC transporter type 1, transmembrane domain"/>
    <property type="match status" value="1"/>
</dbReference>
<feature type="domain" description="ABC transmembrane type-1" evidence="11">
    <location>
        <begin position="37"/>
        <end position="333"/>
    </location>
</feature>
<keyword evidence="6 12" id="KW-0067">ATP-binding</keyword>
<evidence type="ECO:0000256" key="3">
    <source>
        <dbReference type="ARBA" id="ARBA00022475"/>
    </source>
</evidence>
<accession>A0A2K9P4T2</accession>
<dbReference type="Gene3D" id="3.40.50.300">
    <property type="entry name" value="P-loop containing nucleotide triphosphate hydrolases"/>
    <property type="match status" value="1"/>
</dbReference>
<dbReference type="Pfam" id="PF00005">
    <property type="entry name" value="ABC_tran"/>
    <property type="match status" value="1"/>
</dbReference>
<dbReference type="EMBL" id="CP020991">
    <property type="protein sequence ID" value="AUO20231.1"/>
    <property type="molecule type" value="Genomic_DNA"/>
</dbReference>
<evidence type="ECO:0000313" key="13">
    <source>
        <dbReference type="Proteomes" id="UP000235589"/>
    </source>
</evidence>
<dbReference type="SMART" id="SM00382">
    <property type="entry name" value="AAA"/>
    <property type="match status" value="1"/>
</dbReference>
<dbReference type="InterPro" id="IPR011527">
    <property type="entry name" value="ABC1_TM_dom"/>
</dbReference>
<dbReference type="OrthoDB" id="9762778at2"/>
<dbReference type="InterPro" id="IPR027417">
    <property type="entry name" value="P-loop_NTPase"/>
</dbReference>
<dbReference type="InterPro" id="IPR003593">
    <property type="entry name" value="AAA+_ATPase"/>
</dbReference>
<keyword evidence="3" id="KW-1003">Cell membrane</keyword>
<keyword evidence="8 9" id="KW-0472">Membrane</keyword>
<dbReference type="PANTHER" id="PTHR43394:SF1">
    <property type="entry name" value="ATP-BINDING CASSETTE SUB-FAMILY B MEMBER 10, MITOCHONDRIAL"/>
    <property type="match status" value="1"/>
</dbReference>
<feature type="transmembrane region" description="Helical" evidence="9">
    <location>
        <begin position="184"/>
        <end position="201"/>
    </location>
</feature>